<feature type="transmembrane region" description="Helical" evidence="1">
    <location>
        <begin position="7"/>
        <end position="32"/>
    </location>
</feature>
<proteinExistence type="predicted"/>
<dbReference type="InterPro" id="IPR013901">
    <property type="entry name" value="Anthrone_oxy"/>
</dbReference>
<dbReference type="AlphaFoldDB" id="A0A3E0HEQ8"/>
<protein>
    <submittedName>
        <fullName evidence="2">Putative membrane protein</fullName>
    </submittedName>
</protein>
<organism evidence="2 3">
    <name type="scientific">Kutzneria buriramensis</name>
    <dbReference type="NCBI Taxonomy" id="1045776"/>
    <lineage>
        <taxon>Bacteria</taxon>
        <taxon>Bacillati</taxon>
        <taxon>Actinomycetota</taxon>
        <taxon>Actinomycetes</taxon>
        <taxon>Pseudonocardiales</taxon>
        <taxon>Pseudonocardiaceae</taxon>
        <taxon>Kutzneria</taxon>
    </lineage>
</organism>
<keyword evidence="3" id="KW-1185">Reference proteome</keyword>
<dbReference type="Pfam" id="PF08592">
    <property type="entry name" value="Anthrone_oxy"/>
    <property type="match status" value="1"/>
</dbReference>
<keyword evidence="1" id="KW-0812">Transmembrane</keyword>
<evidence type="ECO:0000313" key="2">
    <source>
        <dbReference type="EMBL" id="REH43749.1"/>
    </source>
</evidence>
<sequence length="150" mass="15765">MAEALQLVALLSTGLVCGVFFAIAVSVLPTLFALPPGQYVTVHRLLGKGYHPAMPLIVNAGTLADLALAVLRDGPARGLWALAFVAMVAVQGVSHLCNVPINRTLVGLDPDAIGPEWTDPRPKWRGYHLIRTAAAAVALLVTCLATVLPL</sequence>
<dbReference type="EMBL" id="QUNO01000009">
    <property type="protein sequence ID" value="REH43749.1"/>
    <property type="molecule type" value="Genomic_DNA"/>
</dbReference>
<comment type="caution">
    <text evidence="2">The sequence shown here is derived from an EMBL/GenBank/DDBJ whole genome shotgun (WGS) entry which is preliminary data.</text>
</comment>
<gene>
    <name evidence="2" type="ORF">BCF44_109292</name>
</gene>
<feature type="transmembrane region" description="Helical" evidence="1">
    <location>
        <begin position="52"/>
        <end position="71"/>
    </location>
</feature>
<name>A0A3E0HEQ8_9PSEU</name>
<accession>A0A3E0HEQ8</accession>
<evidence type="ECO:0000313" key="3">
    <source>
        <dbReference type="Proteomes" id="UP000256269"/>
    </source>
</evidence>
<feature type="transmembrane region" description="Helical" evidence="1">
    <location>
        <begin position="129"/>
        <end position="148"/>
    </location>
</feature>
<dbReference type="OrthoDB" id="3854156at2"/>
<keyword evidence="1" id="KW-0472">Membrane</keyword>
<dbReference type="Proteomes" id="UP000256269">
    <property type="component" value="Unassembled WGS sequence"/>
</dbReference>
<feature type="transmembrane region" description="Helical" evidence="1">
    <location>
        <begin position="78"/>
        <end position="101"/>
    </location>
</feature>
<evidence type="ECO:0000256" key="1">
    <source>
        <dbReference type="SAM" id="Phobius"/>
    </source>
</evidence>
<reference evidence="2 3" key="1">
    <citation type="submission" date="2018-08" db="EMBL/GenBank/DDBJ databases">
        <title>Genomic Encyclopedia of Archaeal and Bacterial Type Strains, Phase II (KMG-II): from individual species to whole genera.</title>
        <authorList>
            <person name="Goeker M."/>
        </authorList>
    </citation>
    <scope>NUCLEOTIDE SEQUENCE [LARGE SCALE GENOMIC DNA]</scope>
    <source>
        <strain evidence="2 3">DSM 45791</strain>
    </source>
</reference>
<keyword evidence="1" id="KW-1133">Transmembrane helix</keyword>